<dbReference type="InterPro" id="IPR000979">
    <property type="entry name" value="Phosphodiesterase_MJ0936/Vps29"/>
</dbReference>
<dbReference type="InterPro" id="IPR041802">
    <property type="entry name" value="MPP_YfcE"/>
</dbReference>
<accession>A0A1H3HAF3</accession>
<dbReference type="GO" id="GO:0046872">
    <property type="term" value="F:metal ion binding"/>
    <property type="evidence" value="ECO:0007669"/>
    <property type="project" value="UniProtKB-KW"/>
</dbReference>
<dbReference type="SUPFAM" id="SSF56300">
    <property type="entry name" value="Metallo-dependent phosphatases"/>
    <property type="match status" value="1"/>
</dbReference>
<keyword evidence="5" id="KW-1185">Reference proteome</keyword>
<sequence length="166" mass="18653">MKILVLSDSHGDVDSMVEVVTKERPDAIFHLGDLIGDAQELHNEFPNIPFYMVPGNCDGYGYDDIEASEKVVELEGKRFLLLHGHTRAVKLGYMSLEYRAKELEVDAALFGHTHVPYADYFGETLIFNPGSIGQPHYGEDPTYGILKIIGDNIKYEHCVFSEVCSR</sequence>
<feature type="domain" description="Calcineurin-like phosphoesterase" evidence="3">
    <location>
        <begin position="1"/>
        <end position="148"/>
    </location>
</feature>
<dbReference type="InterPro" id="IPR029052">
    <property type="entry name" value="Metallo-depent_PP-like"/>
</dbReference>
<reference evidence="4 5" key="1">
    <citation type="submission" date="2016-10" db="EMBL/GenBank/DDBJ databases">
        <authorList>
            <person name="de Groot N.N."/>
        </authorList>
    </citation>
    <scope>NUCLEOTIDE SEQUENCE [LARGE SCALE GENOMIC DNA]</scope>
    <source>
        <strain evidence="4 5">DSM 14045</strain>
    </source>
</reference>
<dbReference type="NCBIfam" id="TIGR00040">
    <property type="entry name" value="yfcE"/>
    <property type="match status" value="1"/>
</dbReference>
<evidence type="ECO:0000256" key="2">
    <source>
        <dbReference type="RuleBase" id="RU362039"/>
    </source>
</evidence>
<evidence type="ECO:0000313" key="5">
    <source>
        <dbReference type="Proteomes" id="UP000183918"/>
    </source>
</evidence>
<dbReference type="OrthoDB" id="9800565at2"/>
<dbReference type="AlphaFoldDB" id="A0A1H3HAF3"/>
<dbReference type="InterPro" id="IPR024654">
    <property type="entry name" value="Calcineurin-like_PHP_lpxH"/>
</dbReference>
<dbReference type="EC" id="3.1.4.-" evidence="2"/>
<dbReference type="EMBL" id="FNPG01000008">
    <property type="protein sequence ID" value="SDY12573.1"/>
    <property type="molecule type" value="Genomic_DNA"/>
</dbReference>
<dbReference type="Proteomes" id="UP000183918">
    <property type="component" value="Unassembled WGS sequence"/>
</dbReference>
<dbReference type="Gene3D" id="3.60.21.10">
    <property type="match status" value="1"/>
</dbReference>
<dbReference type="RefSeq" id="WP_074716350.1">
    <property type="nucleotide sequence ID" value="NZ_FNPG01000008.1"/>
</dbReference>
<keyword evidence="2" id="KW-0479">Metal-binding</keyword>
<organism evidence="4 5">
    <name type="scientific">Lachnobacterium bovis DSM 14045</name>
    <dbReference type="NCBI Taxonomy" id="1122142"/>
    <lineage>
        <taxon>Bacteria</taxon>
        <taxon>Bacillati</taxon>
        <taxon>Bacillota</taxon>
        <taxon>Clostridia</taxon>
        <taxon>Lachnospirales</taxon>
        <taxon>Lachnospiraceae</taxon>
        <taxon>Lachnobacterium</taxon>
    </lineage>
</organism>
<comment type="similarity">
    <text evidence="1 2">Belongs to the metallophosphoesterase superfamily. YfcE family.</text>
</comment>
<evidence type="ECO:0000313" key="4">
    <source>
        <dbReference type="EMBL" id="SDY12573.1"/>
    </source>
</evidence>
<gene>
    <name evidence="4" type="ORF">SAMN02910414_00806</name>
</gene>
<protein>
    <recommendedName>
        <fullName evidence="2">Phosphoesterase</fullName>
        <ecNumber evidence="2">3.1.4.-</ecNumber>
    </recommendedName>
</protein>
<dbReference type="CDD" id="cd00841">
    <property type="entry name" value="MPP_YfcE"/>
    <property type="match status" value="1"/>
</dbReference>
<dbReference type="STRING" id="1122142.SAMN02910414_00806"/>
<evidence type="ECO:0000259" key="3">
    <source>
        <dbReference type="Pfam" id="PF12850"/>
    </source>
</evidence>
<proteinExistence type="inferred from homology"/>
<comment type="cofactor">
    <cofactor evidence="2">
        <name>a divalent metal cation</name>
        <dbReference type="ChEBI" id="CHEBI:60240"/>
    </cofactor>
</comment>
<dbReference type="Pfam" id="PF12850">
    <property type="entry name" value="Metallophos_2"/>
    <property type="match status" value="1"/>
</dbReference>
<dbReference type="GO" id="GO:0016787">
    <property type="term" value="F:hydrolase activity"/>
    <property type="evidence" value="ECO:0007669"/>
    <property type="project" value="UniProtKB-UniRule"/>
</dbReference>
<evidence type="ECO:0000256" key="1">
    <source>
        <dbReference type="ARBA" id="ARBA00008950"/>
    </source>
</evidence>
<dbReference type="PANTHER" id="PTHR11124">
    <property type="entry name" value="VACUOLAR SORTING PROTEIN VPS29"/>
    <property type="match status" value="1"/>
</dbReference>
<name>A0A1H3HAF3_9FIRM</name>